<dbReference type="GO" id="GO:0016757">
    <property type="term" value="F:glycosyltransferase activity"/>
    <property type="evidence" value="ECO:0007669"/>
    <property type="project" value="TreeGrafter"/>
</dbReference>
<keyword evidence="3" id="KW-1185">Reference proteome</keyword>
<dbReference type="GO" id="GO:0009103">
    <property type="term" value="P:lipopolysaccharide biosynthetic process"/>
    <property type="evidence" value="ECO:0007669"/>
    <property type="project" value="TreeGrafter"/>
</dbReference>
<dbReference type="EMBL" id="QLSZ01000014">
    <property type="protein sequence ID" value="RAR69983.1"/>
    <property type="molecule type" value="Genomic_DNA"/>
</dbReference>
<dbReference type="SUPFAM" id="SSF53756">
    <property type="entry name" value="UDP-Glycosyltransferase/glycogen phosphorylase"/>
    <property type="match status" value="1"/>
</dbReference>
<dbReference type="Gene3D" id="3.40.50.2000">
    <property type="entry name" value="Glycogen Phosphorylase B"/>
    <property type="match status" value="2"/>
</dbReference>
<dbReference type="Proteomes" id="UP000248840">
    <property type="component" value="Unassembled WGS sequence"/>
</dbReference>
<organism evidence="2 3">
    <name type="scientific">Flavobacterium aciduliphilum</name>
    <dbReference type="NCBI Taxonomy" id="1101402"/>
    <lineage>
        <taxon>Bacteria</taxon>
        <taxon>Pseudomonadati</taxon>
        <taxon>Bacteroidota</taxon>
        <taxon>Flavobacteriia</taxon>
        <taxon>Flavobacteriales</taxon>
        <taxon>Flavobacteriaceae</taxon>
        <taxon>Flavobacterium</taxon>
    </lineage>
</organism>
<evidence type="ECO:0000313" key="2">
    <source>
        <dbReference type="EMBL" id="RAR69983.1"/>
    </source>
</evidence>
<protein>
    <submittedName>
        <fullName evidence="2">Glycosyltransferase involved in cell wall biosynthesis</fullName>
    </submittedName>
</protein>
<reference evidence="2 3" key="1">
    <citation type="submission" date="2018-06" db="EMBL/GenBank/DDBJ databases">
        <title>Genomic Encyclopedia of Archaeal and Bacterial Type Strains, Phase II (KMG-II): from individual species to whole genera.</title>
        <authorList>
            <person name="Goeker M."/>
        </authorList>
    </citation>
    <scope>NUCLEOTIDE SEQUENCE [LARGE SCALE GENOMIC DNA]</scope>
    <source>
        <strain evidence="2 3">DSM 25663</strain>
    </source>
</reference>
<keyword evidence="1 2" id="KW-0808">Transferase</keyword>
<evidence type="ECO:0000313" key="3">
    <source>
        <dbReference type="Proteomes" id="UP000248840"/>
    </source>
</evidence>
<dbReference type="Pfam" id="PF13692">
    <property type="entry name" value="Glyco_trans_1_4"/>
    <property type="match status" value="1"/>
</dbReference>
<dbReference type="CDD" id="cd03801">
    <property type="entry name" value="GT4_PimA-like"/>
    <property type="match status" value="1"/>
</dbReference>
<proteinExistence type="predicted"/>
<dbReference type="RefSeq" id="WP_112114072.1">
    <property type="nucleotide sequence ID" value="NZ_QLSZ01000014.1"/>
</dbReference>
<dbReference type="PANTHER" id="PTHR46401">
    <property type="entry name" value="GLYCOSYLTRANSFERASE WBBK-RELATED"/>
    <property type="match status" value="1"/>
</dbReference>
<name>A0A328YA00_9FLAO</name>
<gene>
    <name evidence="2" type="ORF">CLV55_11426</name>
</gene>
<evidence type="ECO:0000256" key="1">
    <source>
        <dbReference type="ARBA" id="ARBA00022679"/>
    </source>
</evidence>
<accession>A0A328YA00</accession>
<comment type="caution">
    <text evidence="2">The sequence shown here is derived from an EMBL/GenBank/DDBJ whole genome shotgun (WGS) entry which is preliminary data.</text>
</comment>
<dbReference type="OrthoDB" id="9807209at2"/>
<dbReference type="PANTHER" id="PTHR46401:SF2">
    <property type="entry name" value="GLYCOSYLTRANSFERASE WBBK-RELATED"/>
    <property type="match status" value="1"/>
</dbReference>
<dbReference type="AlphaFoldDB" id="A0A328YA00"/>
<sequence length="407" mass="47129">MYKKIKVYFKNKNLEKKLKKDNKFFDYQINTHITSAKTVLIIDDKLPEFDKDSGSRRLNIIIDILLQNQVSVFLIGDFKEYKYKTDYVAYYRNKGVVVYEPSLDESGKLITKELFIATISDGLDFVWLHRPLIFKKYYTVIKKYNAKVKIAFDMVDFHYLRMKRESELKNNSKLLVEANKFLEIELNNARLADEIIVISETDKANFAAYFPEVSKMKVISNIHNFINDNHNFKSFDERKGLLFVGSFDHLPNVDAVSYLKDEIMPLIWNTNPDIQLTVVGSNPPQHILNLNTDYFRVLGYVEDLTEYFNTSRLFIAPLRYGAGIKGKIGQSMEFGLPLVTTDVGAEGFDFGTLYHTMVTNHSESFAQLVVNMYTDKTLWNSVSENSKKVLEPFSLSQTTRTIMSILN</sequence>